<dbReference type="InterPro" id="IPR039753">
    <property type="entry name" value="RG7MT1"/>
</dbReference>
<keyword evidence="2 10" id="KW-0489">Methyltransferase</keyword>
<evidence type="ECO:0000256" key="4">
    <source>
        <dbReference type="ARBA" id="ARBA00022679"/>
    </source>
</evidence>
<dbReference type="PROSITE" id="PS51562">
    <property type="entry name" value="RNA_CAP0_MT"/>
    <property type="match status" value="1"/>
</dbReference>
<dbReference type="PIRSF" id="PIRSF028762">
    <property type="entry name" value="ABD1"/>
    <property type="match status" value="1"/>
</dbReference>
<proteinExistence type="inferred from homology"/>
<evidence type="ECO:0000256" key="1">
    <source>
        <dbReference type="ARBA" id="ARBA00004123"/>
    </source>
</evidence>
<evidence type="ECO:0000256" key="9">
    <source>
        <dbReference type="ARBA" id="ARBA00044712"/>
    </source>
</evidence>
<dbReference type="Proteomes" id="UP001470230">
    <property type="component" value="Unassembled WGS sequence"/>
</dbReference>
<evidence type="ECO:0000256" key="6">
    <source>
        <dbReference type="ARBA" id="ARBA00022884"/>
    </source>
</evidence>
<feature type="domain" description="MRNA cap 0 methyltransferase" evidence="11">
    <location>
        <begin position="29"/>
        <end position="297"/>
    </location>
</feature>
<accession>A0ABR2KAT2</accession>
<gene>
    <name evidence="12" type="ORF">M9Y10_039288</name>
</gene>
<dbReference type="InterPro" id="IPR004971">
    <property type="entry name" value="mRNA_G-N7_MeTrfase_dom"/>
</dbReference>
<evidence type="ECO:0000256" key="3">
    <source>
        <dbReference type="ARBA" id="ARBA00022664"/>
    </source>
</evidence>
<evidence type="ECO:0000256" key="7">
    <source>
        <dbReference type="ARBA" id="ARBA00023042"/>
    </source>
</evidence>
<dbReference type="InterPro" id="IPR016899">
    <property type="entry name" value="mRNA_G-N7_MeTrfase_euk"/>
</dbReference>
<comment type="catalytic activity">
    <reaction evidence="9">
        <text>a 5'-end (5'-triphosphoguanosine)-ribonucleoside in mRNA + S-adenosyl-L-methionine = a 5'-end (N(7)-methyl 5'-triphosphoguanosine)-ribonucleoside in mRNA + S-adenosyl-L-homocysteine</text>
        <dbReference type="Rhea" id="RHEA:67008"/>
        <dbReference type="Rhea" id="RHEA-COMP:17166"/>
        <dbReference type="Rhea" id="RHEA-COMP:17167"/>
        <dbReference type="ChEBI" id="CHEBI:57856"/>
        <dbReference type="ChEBI" id="CHEBI:59789"/>
        <dbReference type="ChEBI" id="CHEBI:156461"/>
        <dbReference type="ChEBI" id="CHEBI:167617"/>
        <dbReference type="EC" id="2.1.1.56"/>
    </reaction>
</comment>
<evidence type="ECO:0000313" key="12">
    <source>
        <dbReference type="EMBL" id="KAK8888224.1"/>
    </source>
</evidence>
<sequence length="342" mass="39313">MDDQNIVSRSYDFIAKEHGGVSVEDRQKSPTIHLRQFNNWIKSVLIDRYCPSPYATIFDCACGKGGDIPKWKLKEPNEYILGDISIDSLQYAYLKYQSVKSNCRAFFIGGDTFSCNLSNLIPPEIKFHISSCQFAFHYCFQSESLARSAVRNLCERLLPGGYVLLTIPNACRIVKLLRDSDSTKIGNSLYSIERRFELDNIPPFGAEYVFNLVESVDQCPEYLVHPAIMTSLFSEYKCELIETFPFHDYYHEAITSHPKMAKLFSDLLQKLGFQNADMTQDEWDTVGLYSFYVFQKSGTLPSLPTNPIYNVPKDNTFEIADAKTGERKLYNISKLRQQKFRK</sequence>
<evidence type="ECO:0000313" key="13">
    <source>
        <dbReference type="Proteomes" id="UP001470230"/>
    </source>
</evidence>
<keyword evidence="4 10" id="KW-0808">Transferase</keyword>
<evidence type="ECO:0000259" key="11">
    <source>
        <dbReference type="PROSITE" id="PS51562"/>
    </source>
</evidence>
<keyword evidence="3 10" id="KW-0507">mRNA processing</keyword>
<comment type="caution">
    <text evidence="12">The sequence shown here is derived from an EMBL/GenBank/DDBJ whole genome shotgun (WGS) entry which is preliminary data.</text>
</comment>
<dbReference type="EMBL" id="JAPFFF010000006">
    <property type="protein sequence ID" value="KAK8888224.1"/>
    <property type="molecule type" value="Genomic_DNA"/>
</dbReference>
<evidence type="ECO:0000256" key="10">
    <source>
        <dbReference type="PIRNR" id="PIRNR028762"/>
    </source>
</evidence>
<keyword evidence="8 10" id="KW-0539">Nucleus</keyword>
<evidence type="ECO:0000256" key="5">
    <source>
        <dbReference type="ARBA" id="ARBA00022691"/>
    </source>
</evidence>
<reference evidence="12 13" key="1">
    <citation type="submission" date="2024-04" db="EMBL/GenBank/DDBJ databases">
        <title>Tritrichomonas musculus Genome.</title>
        <authorList>
            <person name="Alves-Ferreira E."/>
            <person name="Grigg M."/>
            <person name="Lorenzi H."/>
            <person name="Galac M."/>
        </authorList>
    </citation>
    <scope>NUCLEOTIDE SEQUENCE [LARGE SCALE GENOMIC DNA]</scope>
    <source>
        <strain evidence="12 13">EAF2021</strain>
    </source>
</reference>
<organism evidence="12 13">
    <name type="scientific">Tritrichomonas musculus</name>
    <dbReference type="NCBI Taxonomy" id="1915356"/>
    <lineage>
        <taxon>Eukaryota</taxon>
        <taxon>Metamonada</taxon>
        <taxon>Parabasalia</taxon>
        <taxon>Tritrichomonadida</taxon>
        <taxon>Tritrichomonadidae</taxon>
        <taxon>Tritrichomonas</taxon>
    </lineage>
</organism>
<dbReference type="Gene3D" id="3.40.50.150">
    <property type="entry name" value="Vaccinia Virus protein VP39"/>
    <property type="match status" value="1"/>
</dbReference>
<comment type="similarity">
    <text evidence="10">Belongs to the class I-like SAM-binding methyltransferase superfamily. mRNA cap 0 methyltransferase family.</text>
</comment>
<evidence type="ECO:0000256" key="8">
    <source>
        <dbReference type="ARBA" id="ARBA00023242"/>
    </source>
</evidence>
<keyword evidence="13" id="KW-1185">Reference proteome</keyword>
<dbReference type="Pfam" id="PF03291">
    <property type="entry name" value="mRNA_G-N7_MeTrfase"/>
    <property type="match status" value="1"/>
</dbReference>
<keyword evidence="5 10" id="KW-0949">S-adenosyl-L-methionine</keyword>
<dbReference type="EC" id="2.1.1.56" evidence="10"/>
<dbReference type="PANTHER" id="PTHR12189:SF2">
    <property type="entry name" value="MRNA CAP GUANINE-N7 METHYLTRANSFERASE"/>
    <property type="match status" value="1"/>
</dbReference>
<evidence type="ECO:0000256" key="2">
    <source>
        <dbReference type="ARBA" id="ARBA00022603"/>
    </source>
</evidence>
<dbReference type="PANTHER" id="PTHR12189">
    <property type="entry name" value="MRNA GUANINE-7- METHYLTRANSFERASE"/>
    <property type="match status" value="1"/>
</dbReference>
<keyword evidence="6 10" id="KW-0694">RNA-binding</keyword>
<protein>
    <recommendedName>
        <fullName evidence="10">mRNA cap guanine-N(7) methyltransferase</fullName>
        <ecNumber evidence="10">2.1.1.56</ecNumber>
    </recommendedName>
    <alternativeName>
        <fullName evidence="10">mRNA (guanine-N(7))-methyltransferase</fullName>
    </alternativeName>
    <alternativeName>
        <fullName evidence="10">mRNA cap methyltransferase</fullName>
    </alternativeName>
</protein>
<name>A0ABR2KAT2_9EUKA</name>
<comment type="subcellular location">
    <subcellularLocation>
        <location evidence="1 10">Nucleus</location>
    </subcellularLocation>
</comment>
<keyword evidence="7 10" id="KW-0506">mRNA capping</keyword>
<dbReference type="SUPFAM" id="SSF53335">
    <property type="entry name" value="S-adenosyl-L-methionine-dependent methyltransferases"/>
    <property type="match status" value="1"/>
</dbReference>
<dbReference type="InterPro" id="IPR029063">
    <property type="entry name" value="SAM-dependent_MTases_sf"/>
</dbReference>